<dbReference type="Proteomes" id="UP000639396">
    <property type="component" value="Unassembled WGS sequence"/>
</dbReference>
<proteinExistence type="predicted"/>
<protein>
    <submittedName>
        <fullName evidence="2">Right-handed parallel beta-helix repeat-containing protein</fullName>
    </submittedName>
</protein>
<dbReference type="InterPro" id="IPR024535">
    <property type="entry name" value="RHGA/B-epi-like_pectate_lyase"/>
</dbReference>
<dbReference type="InterPro" id="IPR012334">
    <property type="entry name" value="Pectin_lyas_fold"/>
</dbReference>
<sequence>MKQNESEVKISRRKLLGAASTAAVTGLMFGSGVGFARQGSGVTASVYGNASGDCCPYPNAILVTCFGATGDGLADDTAAIQSAIDAAAAGSTVYFPSGTYIVTSLTIGKSIRFLSYDSATIKFKNSLGQRTVMFDIQTNGIDVSFENMIFDGNKDNQIAPDQLNRLYYRIVYWSARDRAYVNDKSFLSIRKCKFLNTPSNAIFLIGYDDADKADVDQSLLIKIEDNYFEKGYENAPGHLDTSVIAISGNCNGIVSDNTFIKNEPISMYGLGAITITTADIAVEVFSSLVIRNNLFQHYGRQTTTGVGPIGVIDFYASCENLLIDGNRFVDSYYAAIKGKTNSRNCIVTNNCIEGVLINEKSIIKSFGISIGRGTYFGIYDKYTVSNNIIKKIYGNGIEVIGSNAAFSPAPVGKIKDVLVTGNSVEVIAEPGTASYGVLVQHFENAVISHNILKNNDRAIYCNDCKVGAVITNNELFDTKKIFIIFQGFNNGETGYPDYNADLIVSNNLMRTTIEPDNLKFWCFYFEKLSNVASTGNVVRISGPTAAENFMRTGAHILGNLSVHQNLVQGAVSAYFAVISGAVTQTQNLHNGVIVH</sequence>
<evidence type="ECO:0000313" key="2">
    <source>
        <dbReference type="EMBL" id="MBD2860851.1"/>
    </source>
</evidence>
<dbReference type="Pfam" id="PF12708">
    <property type="entry name" value="Pect-lyase_RHGA_epim"/>
    <property type="match status" value="1"/>
</dbReference>
<dbReference type="SMART" id="SM00710">
    <property type="entry name" value="PbH1"/>
    <property type="match status" value="5"/>
</dbReference>
<comment type="caution">
    <text evidence="2">The sequence shown here is derived from an EMBL/GenBank/DDBJ whole genome shotgun (WGS) entry which is preliminary data.</text>
</comment>
<dbReference type="InterPro" id="IPR011050">
    <property type="entry name" value="Pectin_lyase_fold/virulence"/>
</dbReference>
<dbReference type="RefSeq" id="WP_190924337.1">
    <property type="nucleotide sequence ID" value="NZ_JACXJA010000003.1"/>
</dbReference>
<dbReference type="InterPro" id="IPR006626">
    <property type="entry name" value="PbH1"/>
</dbReference>
<dbReference type="EMBL" id="JACXJA010000003">
    <property type="protein sequence ID" value="MBD2860851.1"/>
    <property type="molecule type" value="Genomic_DNA"/>
</dbReference>
<dbReference type="AlphaFoldDB" id="A0A927GXI2"/>
<gene>
    <name evidence="2" type="ORF">IDH45_02480</name>
</gene>
<evidence type="ECO:0000313" key="3">
    <source>
        <dbReference type="Proteomes" id="UP000639396"/>
    </source>
</evidence>
<dbReference type="InterPro" id="IPR006311">
    <property type="entry name" value="TAT_signal"/>
</dbReference>
<reference evidence="2" key="1">
    <citation type="submission" date="2020-09" db="EMBL/GenBank/DDBJ databases">
        <title>A novel bacterium of genus Paenibacillus, isolated from South China Sea.</title>
        <authorList>
            <person name="Huang H."/>
            <person name="Mo K."/>
            <person name="Hu Y."/>
        </authorList>
    </citation>
    <scope>NUCLEOTIDE SEQUENCE</scope>
    <source>
        <strain evidence="2">IB182363</strain>
    </source>
</reference>
<dbReference type="SUPFAM" id="SSF51126">
    <property type="entry name" value="Pectin lyase-like"/>
    <property type="match status" value="2"/>
</dbReference>
<accession>A0A927GXI2</accession>
<dbReference type="PROSITE" id="PS51318">
    <property type="entry name" value="TAT"/>
    <property type="match status" value="1"/>
</dbReference>
<organism evidence="2 3">
    <name type="scientific">Paenibacillus oceani</name>
    <dbReference type="NCBI Taxonomy" id="2772510"/>
    <lineage>
        <taxon>Bacteria</taxon>
        <taxon>Bacillati</taxon>
        <taxon>Bacillota</taxon>
        <taxon>Bacilli</taxon>
        <taxon>Bacillales</taxon>
        <taxon>Paenibacillaceae</taxon>
        <taxon>Paenibacillus</taxon>
    </lineage>
</organism>
<dbReference type="Gene3D" id="2.160.20.10">
    <property type="entry name" value="Single-stranded right-handed beta-helix, Pectin lyase-like"/>
    <property type="match status" value="2"/>
</dbReference>
<name>A0A927GXI2_9BACL</name>
<evidence type="ECO:0000259" key="1">
    <source>
        <dbReference type="Pfam" id="PF12708"/>
    </source>
</evidence>
<keyword evidence="3" id="KW-1185">Reference proteome</keyword>
<feature type="domain" description="Rhamnogalacturonase A/B/Epimerase-like pectate lyase" evidence="1">
    <location>
        <begin position="63"/>
        <end position="177"/>
    </location>
</feature>